<evidence type="ECO:0000313" key="2">
    <source>
        <dbReference type="Proteomes" id="UP000822476"/>
    </source>
</evidence>
<organism evidence="1 2">
    <name type="scientific">Paragonimus skrjabini miyazakii</name>
    <dbReference type="NCBI Taxonomy" id="59628"/>
    <lineage>
        <taxon>Eukaryota</taxon>
        <taxon>Metazoa</taxon>
        <taxon>Spiralia</taxon>
        <taxon>Lophotrochozoa</taxon>
        <taxon>Platyhelminthes</taxon>
        <taxon>Trematoda</taxon>
        <taxon>Digenea</taxon>
        <taxon>Plagiorchiida</taxon>
        <taxon>Troglotremata</taxon>
        <taxon>Troglotrematidae</taxon>
        <taxon>Paragonimus</taxon>
    </lineage>
</organism>
<protein>
    <submittedName>
        <fullName evidence="1">Uncharacterized protein</fullName>
    </submittedName>
</protein>
<accession>A0A8S9Z964</accession>
<proteinExistence type="predicted"/>
<reference evidence="1" key="1">
    <citation type="submission" date="2019-07" db="EMBL/GenBank/DDBJ databases">
        <title>Annotation for the trematode Paragonimus miyazaki's.</title>
        <authorList>
            <person name="Choi Y.-J."/>
        </authorList>
    </citation>
    <scope>NUCLEOTIDE SEQUENCE</scope>
    <source>
        <strain evidence="1">Japan</strain>
    </source>
</reference>
<evidence type="ECO:0000313" key="1">
    <source>
        <dbReference type="EMBL" id="KAF7262033.1"/>
    </source>
</evidence>
<dbReference type="Proteomes" id="UP000822476">
    <property type="component" value="Unassembled WGS sequence"/>
</dbReference>
<gene>
    <name evidence="1" type="ORF">EG68_00676</name>
</gene>
<sequence>METEFWDNKIDEPSLIDQSEPSMTSKSSTYSRSSIYHCAQTYLLPAGSVQQRPVVVNVECNAAHKRAVKQNYNRCYRASYTKFLNLEA</sequence>
<comment type="caution">
    <text evidence="1">The sequence shown here is derived from an EMBL/GenBank/DDBJ whole genome shotgun (WGS) entry which is preliminary data.</text>
</comment>
<dbReference type="EMBL" id="JTDE01000192">
    <property type="protein sequence ID" value="KAF7262033.1"/>
    <property type="molecule type" value="Genomic_DNA"/>
</dbReference>
<dbReference type="AlphaFoldDB" id="A0A8S9Z964"/>
<name>A0A8S9Z964_9TREM</name>
<keyword evidence="2" id="KW-1185">Reference proteome</keyword>